<evidence type="ECO:0000313" key="2">
    <source>
        <dbReference type="EMBL" id="XBM49707.1"/>
    </source>
</evidence>
<protein>
    <recommendedName>
        <fullName evidence="3">ATPase</fullName>
    </recommendedName>
</protein>
<feature type="compositionally biased region" description="Acidic residues" evidence="1">
    <location>
        <begin position="30"/>
        <end position="43"/>
    </location>
</feature>
<dbReference type="RefSeq" id="WP_348789618.1">
    <property type="nucleotide sequence ID" value="NZ_CP157390.1"/>
</dbReference>
<dbReference type="EMBL" id="CP157390">
    <property type="protein sequence ID" value="XBM49707.1"/>
    <property type="molecule type" value="Genomic_DNA"/>
</dbReference>
<gene>
    <name evidence="2" type="ORF">AAME72_07530</name>
</gene>
<sequence length="43" mass="4894">MSDDKEQPIPDWQMDPDIVPETLPVPETHEGDDDTDGEDGDRR</sequence>
<feature type="region of interest" description="Disordered" evidence="1">
    <location>
        <begin position="1"/>
        <end position="43"/>
    </location>
</feature>
<proteinExistence type="predicted"/>
<organism evidence="2">
    <name type="scientific">Leifsonia sp. NPDC080035</name>
    <dbReference type="NCBI Taxonomy" id="3143936"/>
    <lineage>
        <taxon>Bacteria</taxon>
        <taxon>Bacillati</taxon>
        <taxon>Actinomycetota</taxon>
        <taxon>Actinomycetes</taxon>
        <taxon>Micrococcales</taxon>
        <taxon>Microbacteriaceae</taxon>
        <taxon>Leifsonia</taxon>
    </lineage>
</organism>
<reference evidence="2" key="1">
    <citation type="submission" date="2024-05" db="EMBL/GenBank/DDBJ databases">
        <title>The Natural Products Discovery Center: Release of the First 8490 Sequenced Strains for Exploring Actinobacteria Biosynthetic Diversity.</title>
        <authorList>
            <person name="Kalkreuter E."/>
            <person name="Kautsar S.A."/>
            <person name="Yang D."/>
            <person name="Bader C.D."/>
            <person name="Teijaro C.N."/>
            <person name="Fluegel L."/>
            <person name="Davis C.M."/>
            <person name="Simpson J.R."/>
            <person name="Lauterbach L."/>
            <person name="Steele A.D."/>
            <person name="Gui C."/>
            <person name="Meng S."/>
            <person name="Li G."/>
            <person name="Viehrig K."/>
            <person name="Ye F."/>
            <person name="Su P."/>
            <person name="Kiefer A.F."/>
            <person name="Nichols A."/>
            <person name="Cepeda A.J."/>
            <person name="Yan W."/>
            <person name="Fan B."/>
            <person name="Jiang Y."/>
            <person name="Adhikari A."/>
            <person name="Zheng C.-J."/>
            <person name="Schuster L."/>
            <person name="Cowan T.M."/>
            <person name="Smanski M.J."/>
            <person name="Chevrette M.G."/>
            <person name="de Carvalho L.P.S."/>
            <person name="Shen B."/>
        </authorList>
    </citation>
    <scope>NUCLEOTIDE SEQUENCE</scope>
    <source>
        <strain evidence="2">NPDC080035</strain>
    </source>
</reference>
<dbReference type="AlphaFoldDB" id="A0AAU7GG73"/>
<accession>A0AAU7GG73</accession>
<evidence type="ECO:0008006" key="3">
    <source>
        <dbReference type="Google" id="ProtNLM"/>
    </source>
</evidence>
<evidence type="ECO:0000256" key="1">
    <source>
        <dbReference type="SAM" id="MobiDB-lite"/>
    </source>
</evidence>
<name>A0AAU7GG73_9MICO</name>